<dbReference type="InterPro" id="IPR022765">
    <property type="entry name" value="Dna2/Cas4_DUF83"/>
</dbReference>
<keyword evidence="11 13" id="KW-0051">Antiviral defense</keyword>
<sequence>MMGYSEDEFLLLSGLQHFAFCKRQWALIHIEQQWTENLHTVEGNFMHERAHDSSLTEFRDGILICRGIQVFSRELGITGACDVVEFHPSPDGVPIVGREGLWRPVPIEYKKGRPKEHDADALQLCAQAMCLEKMLVCTIPGGYLFYGETKRRQPVEFTPELRHTVTDMLNEMHMLYHRGYTPKVKPSKSCNACSLIETCLPKLCKNLSAVQYVNKHLKEEDL</sequence>
<dbReference type="InterPro" id="IPR013343">
    <property type="entry name" value="CRISPR-assoc_prot_Cas4"/>
</dbReference>
<evidence type="ECO:0000256" key="8">
    <source>
        <dbReference type="ARBA" id="ARBA00022839"/>
    </source>
</evidence>
<dbReference type="PANTHER" id="PTHR36531:SF6">
    <property type="entry name" value="DNA REPLICATION ATP-DEPENDENT HELICASE_NUCLEASE DNA2"/>
    <property type="match status" value="1"/>
</dbReference>
<dbReference type="Gene3D" id="3.90.320.10">
    <property type="match status" value="1"/>
</dbReference>
<organism evidence="15 16">
    <name type="scientific">Hydrogenoanaerobacterium saccharovorans</name>
    <dbReference type="NCBI Taxonomy" id="474960"/>
    <lineage>
        <taxon>Bacteria</taxon>
        <taxon>Bacillati</taxon>
        <taxon>Bacillota</taxon>
        <taxon>Clostridia</taxon>
        <taxon>Eubacteriales</taxon>
        <taxon>Oscillospiraceae</taxon>
        <taxon>Hydrogenoanaerobacterium</taxon>
    </lineage>
</organism>
<evidence type="ECO:0000256" key="5">
    <source>
        <dbReference type="ARBA" id="ARBA00022722"/>
    </source>
</evidence>
<keyword evidence="7 13" id="KW-0378">Hydrolase</keyword>
<evidence type="ECO:0000313" key="16">
    <source>
        <dbReference type="Proteomes" id="UP000199158"/>
    </source>
</evidence>
<keyword evidence="16" id="KW-1185">Reference proteome</keyword>
<feature type="domain" description="DUF83" evidence="14">
    <location>
        <begin position="104"/>
        <end position="200"/>
    </location>
</feature>
<dbReference type="GO" id="GO:0046872">
    <property type="term" value="F:metal ion binding"/>
    <property type="evidence" value="ECO:0007669"/>
    <property type="project" value="UniProtKB-KW"/>
</dbReference>
<comment type="function">
    <text evidence="13">CRISPR (clustered regularly interspaced short palindromic repeat) is an adaptive immune system that provides protection against mobile genetic elements (viruses, transposable elements and conjugative plasmids). CRISPR clusters contain sequences complementary to antecedent mobile elements and target invading nucleic acids. CRISPR clusters are transcribed and processed into CRISPR RNA (crRNA).</text>
</comment>
<proteinExistence type="inferred from homology"/>
<keyword evidence="5 13" id="KW-0540">Nuclease</keyword>
<dbReference type="Proteomes" id="UP000199158">
    <property type="component" value="Unassembled WGS sequence"/>
</dbReference>
<dbReference type="EC" id="3.1.12.1" evidence="3 13"/>
<evidence type="ECO:0000256" key="10">
    <source>
        <dbReference type="ARBA" id="ARBA00023014"/>
    </source>
</evidence>
<evidence type="ECO:0000256" key="11">
    <source>
        <dbReference type="ARBA" id="ARBA00023118"/>
    </source>
</evidence>
<gene>
    <name evidence="15" type="ORF">SAMN05216180_1894</name>
</gene>
<keyword evidence="10 13" id="KW-0411">Iron-sulfur</keyword>
<dbReference type="AlphaFoldDB" id="A0A1H8BGP6"/>
<dbReference type="GO" id="GO:0004527">
    <property type="term" value="F:exonuclease activity"/>
    <property type="evidence" value="ECO:0007669"/>
    <property type="project" value="UniProtKB-KW"/>
</dbReference>
<accession>A0A1H8BGP6</accession>
<dbReference type="PANTHER" id="PTHR36531">
    <property type="entry name" value="CRISPR-ASSOCIATED EXONUCLEASE CAS4"/>
    <property type="match status" value="1"/>
</dbReference>
<keyword evidence="12 13" id="KW-0464">Manganese</keyword>
<evidence type="ECO:0000256" key="9">
    <source>
        <dbReference type="ARBA" id="ARBA00023004"/>
    </source>
</evidence>
<reference evidence="15 16" key="1">
    <citation type="submission" date="2016-10" db="EMBL/GenBank/DDBJ databases">
        <authorList>
            <person name="de Groot N.N."/>
        </authorList>
    </citation>
    <scope>NUCLEOTIDE SEQUENCE [LARGE SCALE GENOMIC DNA]</scope>
    <source>
        <strain evidence="15 16">CGMCC 1.5070</strain>
    </source>
</reference>
<evidence type="ECO:0000256" key="4">
    <source>
        <dbReference type="ARBA" id="ARBA00020049"/>
    </source>
</evidence>
<evidence type="ECO:0000256" key="7">
    <source>
        <dbReference type="ARBA" id="ARBA00022801"/>
    </source>
</evidence>
<keyword evidence="9 13" id="KW-0408">Iron</keyword>
<evidence type="ECO:0000259" key="14">
    <source>
        <dbReference type="Pfam" id="PF01930"/>
    </source>
</evidence>
<dbReference type="Pfam" id="PF01930">
    <property type="entry name" value="Cas_Cas4"/>
    <property type="match status" value="1"/>
</dbReference>
<comment type="cofactor">
    <cofactor evidence="1">
        <name>[4Fe-4S] cluster</name>
        <dbReference type="ChEBI" id="CHEBI:49883"/>
    </cofactor>
</comment>
<dbReference type="NCBIfam" id="TIGR00372">
    <property type="entry name" value="cas4"/>
    <property type="match status" value="1"/>
</dbReference>
<keyword evidence="8 13" id="KW-0269">Exonuclease</keyword>
<dbReference type="GO" id="GO:0051607">
    <property type="term" value="P:defense response to virus"/>
    <property type="evidence" value="ECO:0007669"/>
    <property type="project" value="UniProtKB-KW"/>
</dbReference>
<evidence type="ECO:0000256" key="1">
    <source>
        <dbReference type="ARBA" id="ARBA00001966"/>
    </source>
</evidence>
<comment type="cofactor">
    <cofactor evidence="13">
        <name>iron-sulfur cluster</name>
        <dbReference type="ChEBI" id="CHEBI:30408"/>
    </cofactor>
</comment>
<evidence type="ECO:0000256" key="12">
    <source>
        <dbReference type="ARBA" id="ARBA00023211"/>
    </source>
</evidence>
<evidence type="ECO:0000313" key="15">
    <source>
        <dbReference type="EMBL" id="SEM82025.1"/>
    </source>
</evidence>
<comment type="cofactor">
    <cofactor evidence="13">
        <name>Mg(2+)</name>
        <dbReference type="ChEBI" id="CHEBI:18420"/>
    </cofactor>
    <cofactor evidence="13">
        <name>Mn(2+)</name>
        <dbReference type="ChEBI" id="CHEBI:29035"/>
    </cofactor>
    <text evidence="13">Mg(2+) or Mn(2+) required for ssDNA cleavage activity.</text>
</comment>
<protein>
    <recommendedName>
        <fullName evidence="4 13">CRISPR-associated exonuclease Cas4</fullName>
        <ecNumber evidence="3 13">3.1.12.1</ecNumber>
    </recommendedName>
</protein>
<comment type="similarity">
    <text evidence="2 13">Belongs to the CRISPR-associated exonuclease Cas4 family.</text>
</comment>
<name>A0A1H8BGP6_9FIRM</name>
<keyword evidence="6 13" id="KW-0479">Metal-binding</keyword>
<evidence type="ECO:0000256" key="2">
    <source>
        <dbReference type="ARBA" id="ARBA00009189"/>
    </source>
</evidence>
<evidence type="ECO:0000256" key="6">
    <source>
        <dbReference type="ARBA" id="ARBA00022723"/>
    </source>
</evidence>
<evidence type="ECO:0000256" key="3">
    <source>
        <dbReference type="ARBA" id="ARBA00012768"/>
    </source>
</evidence>
<dbReference type="GO" id="GO:0051536">
    <property type="term" value="F:iron-sulfur cluster binding"/>
    <property type="evidence" value="ECO:0007669"/>
    <property type="project" value="UniProtKB-KW"/>
</dbReference>
<evidence type="ECO:0000256" key="13">
    <source>
        <dbReference type="RuleBase" id="RU365022"/>
    </source>
</evidence>
<dbReference type="InterPro" id="IPR051827">
    <property type="entry name" value="Cas4_exonuclease"/>
</dbReference>
<dbReference type="STRING" id="474960.SAMN05216180_1894"/>
<dbReference type="EMBL" id="FOCG01000001">
    <property type="protein sequence ID" value="SEM82025.1"/>
    <property type="molecule type" value="Genomic_DNA"/>
</dbReference>
<dbReference type="InterPro" id="IPR011604">
    <property type="entry name" value="PDDEXK-like_dom_sf"/>
</dbReference>